<feature type="region of interest" description="Disordered" evidence="3">
    <location>
        <begin position="1"/>
        <end position="42"/>
    </location>
</feature>
<reference evidence="5 6" key="1">
    <citation type="submission" date="2018-08" db="EMBL/GenBank/DDBJ databases">
        <title>Genomic Encyclopedia of Archaeal and Bacterial Type Strains, Phase II (KMG-II): from individual species to whole genera.</title>
        <authorList>
            <person name="Goeker M."/>
        </authorList>
    </citation>
    <scope>NUCLEOTIDE SEQUENCE [LARGE SCALE GENOMIC DNA]</scope>
    <source>
        <strain evidence="5 6">DSM 2261</strain>
    </source>
</reference>
<evidence type="ECO:0000313" key="5">
    <source>
        <dbReference type="EMBL" id="REG23195.1"/>
    </source>
</evidence>
<evidence type="ECO:0000256" key="2">
    <source>
        <dbReference type="ARBA" id="ARBA00022801"/>
    </source>
</evidence>
<dbReference type="SUPFAM" id="SSF53474">
    <property type="entry name" value="alpha/beta-Hydrolases"/>
    <property type="match status" value="1"/>
</dbReference>
<protein>
    <submittedName>
        <fullName evidence="5">Esterase</fullName>
    </submittedName>
</protein>
<accession>A0ABX9JNL8</accession>
<keyword evidence="1" id="KW-0732">Signal</keyword>
<evidence type="ECO:0000313" key="6">
    <source>
        <dbReference type="Proteomes" id="UP000256345"/>
    </source>
</evidence>
<organism evidence="5 6">
    <name type="scientific">Archangium gephyra</name>
    <dbReference type="NCBI Taxonomy" id="48"/>
    <lineage>
        <taxon>Bacteria</taxon>
        <taxon>Pseudomonadati</taxon>
        <taxon>Myxococcota</taxon>
        <taxon>Myxococcia</taxon>
        <taxon>Myxococcales</taxon>
        <taxon>Cystobacterineae</taxon>
        <taxon>Archangiaceae</taxon>
        <taxon>Archangium</taxon>
    </lineage>
</organism>
<dbReference type="PANTHER" id="PTHR43037">
    <property type="entry name" value="UNNAMED PRODUCT-RELATED"/>
    <property type="match status" value="1"/>
</dbReference>
<keyword evidence="6" id="KW-1185">Reference proteome</keyword>
<dbReference type="Gene3D" id="3.40.50.1820">
    <property type="entry name" value="alpha/beta hydrolase"/>
    <property type="match status" value="1"/>
</dbReference>
<evidence type="ECO:0000256" key="1">
    <source>
        <dbReference type="ARBA" id="ARBA00022729"/>
    </source>
</evidence>
<feature type="compositionally biased region" description="Basic and acidic residues" evidence="3">
    <location>
        <begin position="1"/>
        <end position="17"/>
    </location>
</feature>
<dbReference type="InterPro" id="IPR029058">
    <property type="entry name" value="AB_hydrolase_fold"/>
</dbReference>
<gene>
    <name evidence="5" type="ORF">ATI61_11738</name>
</gene>
<dbReference type="InterPro" id="IPR003140">
    <property type="entry name" value="PLipase/COase/thioEstase"/>
</dbReference>
<dbReference type="Proteomes" id="UP000256345">
    <property type="component" value="Unassembled WGS sequence"/>
</dbReference>
<comment type="caution">
    <text evidence="5">The sequence shown here is derived from an EMBL/GenBank/DDBJ whole genome shotgun (WGS) entry which is preliminary data.</text>
</comment>
<sequence>MSNREKGETGRQDESWRSARAGRLRARSGSPAAPGGPPGLHPLGVSLGHDGLLYVPPGYQPDQPAPLAVMLHGAGGSARHGLDLLRPLADDVNLILLAPGSQGPTWDVIVEDFGPDVHAIDEALSHTFEHYAVDPSRVAIGGFSDGASYALSLGIGNGDLFRHIIAFSPGFAVPPRQLGTPRIFMSHGTEDRVLPIDRCSRRLVRVFERAGYEVNYQEFEGPHVVPEEMMREAVHWWLEGTVH</sequence>
<evidence type="ECO:0000256" key="3">
    <source>
        <dbReference type="SAM" id="MobiDB-lite"/>
    </source>
</evidence>
<feature type="domain" description="Phospholipase/carboxylesterase/thioesterase" evidence="4">
    <location>
        <begin position="125"/>
        <end position="233"/>
    </location>
</feature>
<dbReference type="PANTHER" id="PTHR43037:SF5">
    <property type="entry name" value="FERULOYL ESTERASE"/>
    <property type="match status" value="1"/>
</dbReference>
<evidence type="ECO:0000259" key="4">
    <source>
        <dbReference type="Pfam" id="PF02230"/>
    </source>
</evidence>
<dbReference type="Pfam" id="PF02230">
    <property type="entry name" value="Abhydrolase_2"/>
    <property type="match status" value="1"/>
</dbReference>
<dbReference type="InterPro" id="IPR050955">
    <property type="entry name" value="Plant_Biomass_Hydrol_Est"/>
</dbReference>
<dbReference type="EMBL" id="QUMU01000017">
    <property type="protein sequence ID" value="REG23195.1"/>
    <property type="molecule type" value="Genomic_DNA"/>
</dbReference>
<keyword evidence="2" id="KW-0378">Hydrolase</keyword>
<name>A0ABX9JNL8_9BACT</name>
<proteinExistence type="predicted"/>